<reference evidence="1" key="1">
    <citation type="journal article" date="2021" name="Proc. Natl. Acad. Sci. U.S.A.">
        <title>A Catalog of Tens of Thousands of Viruses from Human Metagenomes Reveals Hidden Associations with Chronic Diseases.</title>
        <authorList>
            <person name="Tisza M.J."/>
            <person name="Buck C.B."/>
        </authorList>
    </citation>
    <scope>NUCLEOTIDE SEQUENCE</scope>
    <source>
        <strain evidence="1">Ctr0w28</strain>
    </source>
</reference>
<accession>A0A8S5NQF9</accession>
<dbReference type="GO" id="GO:0008168">
    <property type="term" value="F:methyltransferase activity"/>
    <property type="evidence" value="ECO:0007669"/>
    <property type="project" value="UniProtKB-KW"/>
</dbReference>
<dbReference type="EMBL" id="BK015227">
    <property type="protein sequence ID" value="DAD96974.1"/>
    <property type="molecule type" value="Genomic_DNA"/>
</dbReference>
<sequence>MRILAACEESQAVTIEMRALGHEAYSCDLVPCSGGHPEWHLQCDALELLKIRWDMIIAFPPCTYLTAAGAVRLYNRDHTIRDPERDDCGRKAAGFFYAILNADCPKIAVENPVPMKRYGLPPYSQVIEPYMFGHPWKKRTCLWLKGLPPLMATDIVVPEGLWVGSTSANRDPTIYERYTLHSNRSPKRRSKTFSGVAKAMAEQWAGECMDQKAAHDEAE</sequence>
<proteinExistence type="predicted"/>
<keyword evidence="1" id="KW-0808">Transferase</keyword>
<protein>
    <submittedName>
        <fullName evidence="1">Cytosine specific methyltransferase</fullName>
    </submittedName>
</protein>
<name>A0A8S5NQF9_9CAUD</name>
<keyword evidence="1" id="KW-0489">Methyltransferase</keyword>
<evidence type="ECO:0000313" key="1">
    <source>
        <dbReference type="EMBL" id="DAD96974.1"/>
    </source>
</evidence>
<organism evidence="1">
    <name type="scientific">Myoviridae sp. ctr0w28</name>
    <dbReference type="NCBI Taxonomy" id="2826703"/>
    <lineage>
        <taxon>Viruses</taxon>
        <taxon>Duplodnaviria</taxon>
        <taxon>Heunggongvirae</taxon>
        <taxon>Uroviricota</taxon>
        <taxon>Caudoviricetes</taxon>
    </lineage>
</organism>
<dbReference type="GO" id="GO:0032259">
    <property type="term" value="P:methylation"/>
    <property type="evidence" value="ECO:0007669"/>
    <property type="project" value="UniProtKB-KW"/>
</dbReference>